<reference evidence="4 5" key="2">
    <citation type="submission" date="2016-05" db="EMBL/GenBank/DDBJ databases">
        <title>First whole genome sequencing of Entamoeba histolytica HM1:IMSS-clone-6.</title>
        <authorList>
            <person name="Mukherjee Avik.K."/>
            <person name="Izumyama S."/>
            <person name="Nakada-Tsukui K."/>
            <person name="Nozaki T."/>
        </authorList>
    </citation>
    <scope>NUCLEOTIDE SEQUENCE [LARGE SCALE GENOMIC DNA]</scope>
    <source>
        <strain evidence="4 5">HM1:IMSS clone 6</strain>
    </source>
</reference>
<dbReference type="VEuPathDB" id="AmoebaDB:EHI7A_140430"/>
<dbReference type="VEuPathDB" id="AmoebaDB:KM1_231020"/>
<evidence type="ECO:0000313" key="3">
    <source>
        <dbReference type="EMBL" id="BAN39388.1"/>
    </source>
</evidence>
<evidence type="ECO:0008006" key="6">
    <source>
        <dbReference type="Google" id="ProtNLM"/>
    </source>
</evidence>
<dbReference type="Gene3D" id="3.10.50.10">
    <property type="match status" value="1"/>
</dbReference>
<feature type="signal peptide" evidence="2">
    <location>
        <begin position="1"/>
        <end position="21"/>
    </location>
</feature>
<organism evidence="4 5">
    <name type="scientific">Entamoeba histolytica</name>
    <dbReference type="NCBI Taxonomy" id="5759"/>
    <lineage>
        <taxon>Eukaryota</taxon>
        <taxon>Amoebozoa</taxon>
        <taxon>Evosea</taxon>
        <taxon>Archamoebae</taxon>
        <taxon>Mastigamoebida</taxon>
        <taxon>Entamoebidae</taxon>
        <taxon>Entamoeba</taxon>
    </lineage>
</organism>
<dbReference type="VEuPathDB" id="AmoebaDB:EHI_050890"/>
<comment type="similarity">
    <text evidence="1">Belongs to the glycosyl hydrolase 18 family.</text>
</comment>
<evidence type="ECO:0000256" key="2">
    <source>
        <dbReference type="SAM" id="SignalP"/>
    </source>
</evidence>
<dbReference type="InterPro" id="IPR017853">
    <property type="entry name" value="GH"/>
</dbReference>
<keyword evidence="2" id="KW-0732">Signal</keyword>
<dbReference type="VEuPathDB" id="AmoebaDB:EHI5A_152790"/>
<dbReference type="HOGENOM" id="CLU_853758_0_0_1"/>
<dbReference type="Proteomes" id="UP000078387">
    <property type="component" value="Unassembled WGS sequence"/>
</dbReference>
<dbReference type="PANTHER" id="PTHR46066">
    <property type="entry name" value="CHITINASE DOMAIN-CONTAINING PROTEIN 1 FAMILY MEMBER"/>
    <property type="match status" value="1"/>
</dbReference>
<dbReference type="PANTHER" id="PTHR46066:SF2">
    <property type="entry name" value="CHITINASE DOMAIN-CONTAINING PROTEIN 1"/>
    <property type="match status" value="1"/>
</dbReference>
<name>A0A5K1U126_ENTHI</name>
<accession>S0AW93</accession>
<dbReference type="InterPro" id="IPR029070">
    <property type="entry name" value="Chitinase_insertion_sf"/>
</dbReference>
<evidence type="ECO:0000313" key="5">
    <source>
        <dbReference type="Proteomes" id="UP000078387"/>
    </source>
</evidence>
<feature type="chain" id="PRO_5023915492" description="Chitinase" evidence="2">
    <location>
        <begin position="22"/>
        <end position="326"/>
    </location>
</feature>
<proteinExistence type="evidence at transcript level"/>
<sequence>MRKTIPVVIWVLILLIENCVAAVITDFNSIEKQPRKFKGKIFAIIESDEDMNIAIEHKDRIDQVIGKGFSAESFPSGSPKIEGEWVYKKNFTHNIGHIMFGNFASIVNWTFEMTEAVIETINKYGLDGVCMEDLENVYFITGRSTRDVRLILRRLGIELHKIQKQVFAIIPPNSQAIGISEITSLKNLVDEFILDDIQYYDRNMIGSHCTSPVYYIKGLVEQYTSNYVDLTKKTSITIDLSGTMLCPNQPRSMVNSTYFYNNLLQVKKSEWIDKCQEQKFIMENGCEIMYPTIEFIQKRIDLATELGVDITLYNINAAHPNTFNLF</sequence>
<dbReference type="SUPFAM" id="SSF51445">
    <property type="entry name" value="(Trans)glycosidases"/>
    <property type="match status" value="1"/>
</dbReference>
<protein>
    <recommendedName>
        <fullName evidence="6">Chitinase</fullName>
    </recommendedName>
</protein>
<evidence type="ECO:0000256" key="1">
    <source>
        <dbReference type="ARBA" id="ARBA00009336"/>
    </source>
</evidence>
<gene>
    <name evidence="4" type="ORF">CL6EHI_050890</name>
</gene>
<dbReference type="Gene3D" id="3.20.20.80">
    <property type="entry name" value="Glycosidases"/>
    <property type="match status" value="1"/>
</dbReference>
<dbReference type="GO" id="GO:0012505">
    <property type="term" value="C:endomembrane system"/>
    <property type="evidence" value="ECO:0007669"/>
    <property type="project" value="TreeGrafter"/>
</dbReference>
<dbReference type="EMBL" id="AK420800">
    <property type="protein sequence ID" value="BAN39388.1"/>
    <property type="molecule type" value="mRNA"/>
</dbReference>
<dbReference type="GO" id="GO:0070492">
    <property type="term" value="F:oligosaccharide binding"/>
    <property type="evidence" value="ECO:0007669"/>
    <property type="project" value="TreeGrafter"/>
</dbReference>
<dbReference type="AlphaFoldDB" id="A0A5K1U126"/>
<dbReference type="EMBL" id="BDEQ01000001">
    <property type="protein sequence ID" value="GAT92018.1"/>
    <property type="molecule type" value="Genomic_DNA"/>
</dbReference>
<dbReference type="OMA" id="IENQPRK"/>
<evidence type="ECO:0000313" key="4">
    <source>
        <dbReference type="EMBL" id="GAT92018.1"/>
    </source>
</evidence>
<accession>A0A5K1U126</accession>
<reference evidence="3" key="1">
    <citation type="submission" date="2012-06" db="EMBL/GenBank/DDBJ databases">
        <title>Short 5' UTR of Entamoeba genes.</title>
        <authorList>
            <person name="Hiranuka K."/>
            <person name="Kumagai M."/>
            <person name="Wakaguri H."/>
            <person name="Suzuki Y."/>
            <person name="Sugano S."/>
            <person name="Watanabe J."/>
            <person name="Makioka A."/>
        </authorList>
    </citation>
    <scope>NUCLEOTIDE SEQUENCE</scope>
    <source>
        <strain evidence="3">HM-1:IMSS</strain>
    </source>
</reference>
<dbReference type="VEuPathDB" id="AmoebaDB:EHI8A_156060"/>